<accession>A0A543DI98</accession>
<comment type="caution">
    <text evidence="6">The sequence shown here is derived from an EMBL/GenBank/DDBJ whole genome shotgun (WGS) entry which is preliminary data.</text>
</comment>
<dbReference type="AlphaFoldDB" id="A0A543DI98"/>
<keyword evidence="3 4" id="KW-0378">Hydrolase</keyword>
<dbReference type="InterPro" id="IPR015797">
    <property type="entry name" value="NUDIX_hydrolase-like_dom_sf"/>
</dbReference>
<dbReference type="InterPro" id="IPR020084">
    <property type="entry name" value="NUDIX_hydrolase_CS"/>
</dbReference>
<feature type="domain" description="Nudix hydrolase" evidence="5">
    <location>
        <begin position="3"/>
        <end position="130"/>
    </location>
</feature>
<keyword evidence="7" id="KW-1185">Reference proteome</keyword>
<proteinExistence type="inferred from homology"/>
<dbReference type="Pfam" id="PF00293">
    <property type="entry name" value="NUDIX"/>
    <property type="match status" value="1"/>
</dbReference>
<dbReference type="Proteomes" id="UP000315677">
    <property type="component" value="Unassembled WGS sequence"/>
</dbReference>
<dbReference type="InterPro" id="IPR020476">
    <property type="entry name" value="Nudix_hydrolase"/>
</dbReference>
<sequence length="139" mass="15439">MPPSFPVSVKGVVLDAGDRVLLLRNDRDEWELPGGRIEIGETPEQCVVREIAEETGRVVRAGPLLDAWLYHVTTVDRHVFVVTYGCAPGPDAEPVLSDEHVEVGLFTARELDRLRLPEGYRRSIATWSADPRRLPGGAR</sequence>
<dbReference type="SUPFAM" id="SSF55811">
    <property type="entry name" value="Nudix"/>
    <property type="match status" value="1"/>
</dbReference>
<dbReference type="CDD" id="cd04699">
    <property type="entry name" value="NUDIX_MutT_Nudt1"/>
    <property type="match status" value="1"/>
</dbReference>
<evidence type="ECO:0000313" key="6">
    <source>
        <dbReference type="EMBL" id="TQM09041.1"/>
    </source>
</evidence>
<dbReference type="Gene3D" id="3.90.79.10">
    <property type="entry name" value="Nucleoside Triphosphate Pyrophosphohydrolase"/>
    <property type="match status" value="1"/>
</dbReference>
<evidence type="ECO:0000259" key="5">
    <source>
        <dbReference type="PROSITE" id="PS51462"/>
    </source>
</evidence>
<dbReference type="RefSeq" id="WP_211366796.1">
    <property type="nucleotide sequence ID" value="NZ_VFPA01000003.1"/>
</dbReference>
<dbReference type="PANTHER" id="PTHR43046">
    <property type="entry name" value="GDP-MANNOSE MANNOSYL HYDROLASE"/>
    <property type="match status" value="1"/>
</dbReference>
<evidence type="ECO:0000256" key="4">
    <source>
        <dbReference type="RuleBase" id="RU003476"/>
    </source>
</evidence>
<dbReference type="PROSITE" id="PS51462">
    <property type="entry name" value="NUDIX"/>
    <property type="match status" value="1"/>
</dbReference>
<dbReference type="PROSITE" id="PS00893">
    <property type="entry name" value="NUDIX_BOX"/>
    <property type="match status" value="1"/>
</dbReference>
<reference evidence="6 7" key="1">
    <citation type="submission" date="2019-06" db="EMBL/GenBank/DDBJ databases">
        <title>Sequencing the genomes of 1000 actinobacteria strains.</title>
        <authorList>
            <person name="Klenk H.-P."/>
        </authorList>
    </citation>
    <scope>NUCLEOTIDE SEQUENCE [LARGE SCALE GENOMIC DNA]</scope>
    <source>
        <strain evidence="6 7">DSM 45301</strain>
    </source>
</reference>
<organism evidence="6 7">
    <name type="scientific">Pseudonocardia kunmingensis</name>
    <dbReference type="NCBI Taxonomy" id="630975"/>
    <lineage>
        <taxon>Bacteria</taxon>
        <taxon>Bacillati</taxon>
        <taxon>Actinomycetota</taxon>
        <taxon>Actinomycetes</taxon>
        <taxon>Pseudonocardiales</taxon>
        <taxon>Pseudonocardiaceae</taxon>
        <taxon>Pseudonocardia</taxon>
    </lineage>
</organism>
<evidence type="ECO:0000256" key="1">
    <source>
        <dbReference type="ARBA" id="ARBA00001946"/>
    </source>
</evidence>
<dbReference type="GO" id="GO:0016787">
    <property type="term" value="F:hydrolase activity"/>
    <property type="evidence" value="ECO:0007669"/>
    <property type="project" value="UniProtKB-KW"/>
</dbReference>
<name>A0A543DI98_9PSEU</name>
<evidence type="ECO:0000256" key="2">
    <source>
        <dbReference type="ARBA" id="ARBA00005582"/>
    </source>
</evidence>
<gene>
    <name evidence="6" type="ORF">FB558_4782</name>
</gene>
<comment type="similarity">
    <text evidence="2 4">Belongs to the Nudix hydrolase family.</text>
</comment>
<dbReference type="PRINTS" id="PR00502">
    <property type="entry name" value="NUDIXFAMILY"/>
</dbReference>
<protein>
    <submittedName>
        <fullName evidence="6">Mutator protein MutT</fullName>
    </submittedName>
</protein>
<dbReference type="EMBL" id="VFPA01000003">
    <property type="protein sequence ID" value="TQM09041.1"/>
    <property type="molecule type" value="Genomic_DNA"/>
</dbReference>
<evidence type="ECO:0000313" key="7">
    <source>
        <dbReference type="Proteomes" id="UP000315677"/>
    </source>
</evidence>
<comment type="cofactor">
    <cofactor evidence="1">
        <name>Mg(2+)</name>
        <dbReference type="ChEBI" id="CHEBI:18420"/>
    </cofactor>
</comment>
<dbReference type="PANTHER" id="PTHR43046:SF16">
    <property type="entry name" value="ADP-RIBOSE PYROPHOSPHATASE YJHB-RELATED"/>
    <property type="match status" value="1"/>
</dbReference>
<dbReference type="InterPro" id="IPR000086">
    <property type="entry name" value="NUDIX_hydrolase_dom"/>
</dbReference>
<evidence type="ECO:0000256" key="3">
    <source>
        <dbReference type="ARBA" id="ARBA00022801"/>
    </source>
</evidence>